<comment type="subcellular location">
    <subcellularLocation>
        <location evidence="1">Nucleus</location>
    </subcellularLocation>
</comment>
<feature type="region of interest" description="Disordered" evidence="6">
    <location>
        <begin position="66"/>
        <end position="91"/>
    </location>
</feature>
<evidence type="ECO:0000313" key="8">
    <source>
        <dbReference type="Ensembl" id="ENSACIP00000011635.1"/>
    </source>
</evidence>
<dbReference type="Ensembl" id="ENSACIT00000011966.1">
    <property type="protein sequence ID" value="ENSACIP00000011635.1"/>
    <property type="gene ID" value="ENSACIG00000009090.1"/>
</dbReference>
<evidence type="ECO:0000313" key="9">
    <source>
        <dbReference type="Proteomes" id="UP000261340"/>
    </source>
</evidence>
<organism evidence="8 9">
    <name type="scientific">Amphilophus citrinellus</name>
    <name type="common">Midas cichlid</name>
    <name type="synonym">Cichlasoma citrinellum</name>
    <dbReference type="NCBI Taxonomy" id="61819"/>
    <lineage>
        <taxon>Eukaryota</taxon>
        <taxon>Metazoa</taxon>
        <taxon>Chordata</taxon>
        <taxon>Craniata</taxon>
        <taxon>Vertebrata</taxon>
        <taxon>Euteleostomi</taxon>
        <taxon>Actinopterygii</taxon>
        <taxon>Neopterygii</taxon>
        <taxon>Teleostei</taxon>
        <taxon>Neoteleostei</taxon>
        <taxon>Acanthomorphata</taxon>
        <taxon>Ovalentaria</taxon>
        <taxon>Cichlomorphae</taxon>
        <taxon>Cichliformes</taxon>
        <taxon>Cichlidae</taxon>
        <taxon>New World cichlids</taxon>
        <taxon>Cichlasomatinae</taxon>
        <taxon>Heroini</taxon>
        <taxon>Amphilophus</taxon>
    </lineage>
</organism>
<keyword evidence="2" id="KW-0597">Phosphoprotein</keyword>
<evidence type="ECO:0000256" key="2">
    <source>
        <dbReference type="ARBA" id="ARBA00022553"/>
    </source>
</evidence>
<dbReference type="Pfam" id="PF12310">
    <property type="entry name" value="Elf-1_N"/>
    <property type="match status" value="1"/>
</dbReference>
<keyword evidence="9" id="KW-1185">Reference proteome</keyword>
<keyword evidence="3" id="KW-0805">Transcription regulation</keyword>
<feature type="compositionally biased region" description="Polar residues" evidence="6">
    <location>
        <begin position="69"/>
        <end position="91"/>
    </location>
</feature>
<proteinExistence type="predicted"/>
<evidence type="ECO:0000256" key="4">
    <source>
        <dbReference type="ARBA" id="ARBA00023163"/>
    </source>
</evidence>
<dbReference type="Proteomes" id="UP000261340">
    <property type="component" value="Unplaced"/>
</dbReference>
<keyword evidence="4" id="KW-0804">Transcription</keyword>
<dbReference type="AlphaFoldDB" id="A0A3Q0RT77"/>
<evidence type="ECO:0000256" key="6">
    <source>
        <dbReference type="SAM" id="MobiDB-lite"/>
    </source>
</evidence>
<keyword evidence="5" id="KW-0539">Nucleus</keyword>
<accession>A0A3Q0RT77</accession>
<dbReference type="InterPro" id="IPR022084">
    <property type="entry name" value="TF_Elf_N"/>
</dbReference>
<dbReference type="GO" id="GO:0045893">
    <property type="term" value="P:positive regulation of DNA-templated transcription"/>
    <property type="evidence" value="ECO:0007669"/>
    <property type="project" value="UniProtKB-ARBA"/>
</dbReference>
<dbReference type="STRING" id="61819.ENSACIP00000011635"/>
<sequence>MCVWKNSAMLQQSELIFDFASDHFNMSQFGSLTDCPAVIVEQVPHSHLLSYTGLACEQLQVEGDHEDLQTGQLESSGQALGQTQKQTRYEL</sequence>
<evidence type="ECO:0000256" key="1">
    <source>
        <dbReference type="ARBA" id="ARBA00004123"/>
    </source>
</evidence>
<reference evidence="8" key="1">
    <citation type="submission" date="2025-08" db="UniProtKB">
        <authorList>
            <consortium name="Ensembl"/>
        </authorList>
    </citation>
    <scope>IDENTIFICATION</scope>
</reference>
<name>A0A3Q0RT77_AMPCI</name>
<feature type="domain" description="Transcription factor Elf N-terminal" evidence="7">
    <location>
        <begin position="8"/>
        <end position="58"/>
    </location>
</feature>
<evidence type="ECO:0000256" key="3">
    <source>
        <dbReference type="ARBA" id="ARBA00023015"/>
    </source>
</evidence>
<evidence type="ECO:0000259" key="7">
    <source>
        <dbReference type="Pfam" id="PF12310"/>
    </source>
</evidence>
<protein>
    <recommendedName>
        <fullName evidence="7">Transcription factor Elf N-terminal domain-containing protein</fullName>
    </recommendedName>
</protein>
<reference evidence="8" key="2">
    <citation type="submission" date="2025-09" db="UniProtKB">
        <authorList>
            <consortium name="Ensembl"/>
        </authorList>
    </citation>
    <scope>IDENTIFICATION</scope>
</reference>
<evidence type="ECO:0000256" key="5">
    <source>
        <dbReference type="ARBA" id="ARBA00023242"/>
    </source>
</evidence>
<dbReference type="GO" id="GO:0005634">
    <property type="term" value="C:nucleus"/>
    <property type="evidence" value="ECO:0007669"/>
    <property type="project" value="UniProtKB-SubCell"/>
</dbReference>